<feature type="compositionally biased region" description="Polar residues" evidence="13">
    <location>
        <begin position="931"/>
        <end position="944"/>
    </location>
</feature>
<dbReference type="Gene3D" id="2.60.220.50">
    <property type="match status" value="1"/>
</dbReference>
<dbReference type="Proteomes" id="UP001652741">
    <property type="component" value="Chromosome ssa06"/>
</dbReference>
<gene>
    <name evidence="18" type="primary">LOC106607820</name>
</gene>
<keyword evidence="17" id="KW-1185">Reference proteome</keyword>
<evidence type="ECO:0000256" key="1">
    <source>
        <dbReference type="ARBA" id="ARBA00004651"/>
    </source>
</evidence>
<dbReference type="SUPFAM" id="SSF81321">
    <property type="entry name" value="Family A G protein-coupled receptor-like"/>
    <property type="match status" value="1"/>
</dbReference>
<feature type="domain" description="GAIN-B" evidence="15">
    <location>
        <begin position="411"/>
        <end position="592"/>
    </location>
</feature>
<dbReference type="Pfam" id="PF26574">
    <property type="entry name" value="GAIN_ADGRG2"/>
    <property type="match status" value="1"/>
</dbReference>
<dbReference type="InterPro" id="IPR000832">
    <property type="entry name" value="GPCR_2_secretin-like"/>
</dbReference>
<dbReference type="SMART" id="SM00303">
    <property type="entry name" value="GPS"/>
    <property type="match status" value="1"/>
</dbReference>
<evidence type="ECO:0000256" key="13">
    <source>
        <dbReference type="SAM" id="MobiDB-lite"/>
    </source>
</evidence>
<evidence type="ECO:0000256" key="5">
    <source>
        <dbReference type="ARBA" id="ARBA00022729"/>
    </source>
</evidence>
<protein>
    <submittedName>
        <fullName evidence="18">Adhesion G-protein coupled receptor G6 isoform X13</fullName>
    </submittedName>
</protein>
<comment type="subcellular location">
    <subcellularLocation>
        <location evidence="1">Cell membrane</location>
        <topology evidence="1">Multi-pass membrane protein</topology>
    </subcellularLocation>
</comment>
<sequence length="996" mass="108820">MIATNSTTHALSATTSSATTTSMPLTTSSSTATLTSTSSSIVTTNMIATNSTTHALSATTSSATTTSMPLTTSSSTVQTTTTTTTAATTNVPTLPSTTTVTQTIIPSAAAATNTTLFYSTTNALTASATTIVSNPATTNLPTTNNTAREGLFYRISFVVNDKEAKLTESDVEKTVAQWLNQTFQNWTHVVYVDNFSIQPNSDSQLKRSASKKYTCQALLVYQTSTNVTLGEVAISTRVVGRSTNIGNGLELETVAVQSVENCPEETPLHYIWPESRPTVTQYVPCFPNKDQNTSRTCVISPLNYTAFWGAPDLSNCTDIDSINVSAENAAEVADQLADITNNELSTDEVSKVVDKVKELVNVAKINTTLATTVLNIISNVMTSSVSALAVASERTLKTVDELVQKLEFDGPSVSITSKNLALGISTLNHGKFNGTSFSAFIQPNTTDLQIDFESNQLNPLAQVTLPATLLKNLTDAETAAISRINFMFFSKIGLFQDKQDGLSLNSYVVASSVGNYSISNLQDPVEIEILHLNYQPKPKPTCMFWDFIMKNGSGGWNSKGCRVSPMSNGNKTICLCDHLTHFGILMDISGSAAQIDEKNTKILTFITYIGCGISAIFSAVTLLTYIAFEKLRRDYPSKILMNLSTSLLFLNMVFLLDGWLASFEMEGLCVAVAVFLHFFLLTSFTWMGLESIHMYIALVKVFNTYIRRYILKFCIVGWGLPAAIVATVVAIDKNSYGKMEYGKGETGQGSSEFCWIRSHVVFYVTCVGYFCVIFLLNVAMFIVVMIQICGRNGKRSNRTLREEVLRNLRSVISLTFLLGMTWGFAFFAWGPVNLAFMYLFSIFNSLQGLFIFIFHCALKENVQKQWRRYLCCGRFRLADNSDWSKTATNNTKKVSSDTVGKSLSSSSFGSSTANWTSKAKATLNPFAKRNSNAGKGYSNQTNLKSVSSDGEASSSSSSIIPVHQVIDKVKGYCSARSDNFYKNIIMSDSFSHSTKF</sequence>
<feature type="compositionally biased region" description="Polar residues" evidence="13">
    <location>
        <begin position="887"/>
        <end position="901"/>
    </location>
</feature>
<dbReference type="Gene3D" id="4.10.1240.10">
    <property type="entry name" value="GPCR, family 2, extracellular hormone receptor domain"/>
    <property type="match status" value="1"/>
</dbReference>
<evidence type="ECO:0000256" key="2">
    <source>
        <dbReference type="ARBA" id="ARBA00007343"/>
    </source>
</evidence>
<dbReference type="InterPro" id="IPR057333">
    <property type="entry name" value="SEA_Gpr126"/>
</dbReference>
<comment type="similarity">
    <text evidence="2">Belongs to the G-protein coupled receptor 2 family. Adhesion G-protein coupled receptor (ADGR) subfamily.</text>
</comment>
<evidence type="ECO:0000259" key="15">
    <source>
        <dbReference type="PROSITE" id="PS50221"/>
    </source>
</evidence>
<feature type="transmembrane region" description="Helical" evidence="14">
    <location>
        <begin position="807"/>
        <end position="829"/>
    </location>
</feature>
<dbReference type="PANTHER" id="PTHR12011">
    <property type="entry name" value="ADHESION G-PROTEIN COUPLED RECEPTOR"/>
    <property type="match status" value="1"/>
</dbReference>
<keyword evidence="8 14" id="KW-0472">Membrane</keyword>
<evidence type="ECO:0000256" key="8">
    <source>
        <dbReference type="ARBA" id="ARBA00023136"/>
    </source>
</evidence>
<evidence type="ECO:0000256" key="7">
    <source>
        <dbReference type="ARBA" id="ARBA00023040"/>
    </source>
</evidence>
<keyword evidence="5" id="KW-0732">Signal</keyword>
<feature type="transmembrane region" description="Helical" evidence="14">
    <location>
        <begin position="709"/>
        <end position="731"/>
    </location>
</feature>
<dbReference type="InterPro" id="IPR017981">
    <property type="entry name" value="GPCR_2-like_7TM"/>
</dbReference>
<feature type="transmembrane region" description="Helical" evidence="14">
    <location>
        <begin position="605"/>
        <end position="628"/>
    </location>
</feature>
<dbReference type="RefSeq" id="XP_045576784.1">
    <property type="nucleotide sequence ID" value="XM_045720828.1"/>
</dbReference>
<evidence type="ECO:0000259" key="16">
    <source>
        <dbReference type="PROSITE" id="PS50261"/>
    </source>
</evidence>
<dbReference type="PRINTS" id="PR00249">
    <property type="entry name" value="GPCRSECRETIN"/>
</dbReference>
<feature type="region of interest" description="Disordered" evidence="13">
    <location>
        <begin position="931"/>
        <end position="956"/>
    </location>
</feature>
<evidence type="ECO:0000256" key="6">
    <source>
        <dbReference type="ARBA" id="ARBA00022989"/>
    </source>
</evidence>
<keyword evidence="6 14" id="KW-1133">Transmembrane helix</keyword>
<dbReference type="GeneID" id="106607820"/>
<feature type="region of interest" description="Disordered" evidence="13">
    <location>
        <begin position="1"/>
        <end position="31"/>
    </location>
</feature>
<name>A0ABM3F0F0_SALSA</name>
<feature type="compositionally biased region" description="Low complexity" evidence="13">
    <location>
        <begin position="902"/>
        <end position="911"/>
    </location>
</feature>
<dbReference type="Pfam" id="PF01825">
    <property type="entry name" value="GPS"/>
    <property type="match status" value="1"/>
</dbReference>
<keyword evidence="9" id="KW-1015">Disulfide bond</keyword>
<reference evidence="18" key="1">
    <citation type="submission" date="2025-08" db="UniProtKB">
        <authorList>
            <consortium name="RefSeq"/>
        </authorList>
    </citation>
    <scope>IDENTIFICATION</scope>
</reference>
<dbReference type="InterPro" id="IPR057244">
    <property type="entry name" value="GAIN_B"/>
</dbReference>
<dbReference type="PROSITE" id="PS00650">
    <property type="entry name" value="G_PROTEIN_RECEP_F2_2"/>
    <property type="match status" value="1"/>
</dbReference>
<evidence type="ECO:0000313" key="17">
    <source>
        <dbReference type="Proteomes" id="UP001652741"/>
    </source>
</evidence>
<dbReference type="InterPro" id="IPR036445">
    <property type="entry name" value="GPCR_2_extracell_dom_sf"/>
</dbReference>
<dbReference type="Pfam" id="PF25307">
    <property type="entry name" value="SEA_Gpr126"/>
    <property type="match status" value="1"/>
</dbReference>
<dbReference type="InterPro" id="IPR058857">
    <property type="entry name" value="GAIN_ADGRG2/6"/>
</dbReference>
<keyword evidence="4 14" id="KW-0812">Transmembrane</keyword>
<evidence type="ECO:0000256" key="14">
    <source>
        <dbReference type="SAM" id="Phobius"/>
    </source>
</evidence>
<keyword evidence="3" id="KW-1003">Cell membrane</keyword>
<feature type="transmembrane region" description="Helical" evidence="14">
    <location>
        <begin position="667"/>
        <end position="689"/>
    </location>
</feature>
<dbReference type="Gene3D" id="1.20.1070.10">
    <property type="entry name" value="Rhodopsin 7-helix transmembrane proteins"/>
    <property type="match status" value="1"/>
</dbReference>
<keyword evidence="11" id="KW-0325">Glycoprotein</keyword>
<dbReference type="PANTHER" id="PTHR12011:SF290">
    <property type="entry name" value="ADHESION G-PROTEIN COUPLED RECEPTOR G6"/>
    <property type="match status" value="1"/>
</dbReference>
<evidence type="ECO:0000256" key="12">
    <source>
        <dbReference type="ARBA" id="ARBA00023224"/>
    </source>
</evidence>
<dbReference type="InterPro" id="IPR046338">
    <property type="entry name" value="GAIN_dom_sf"/>
</dbReference>
<keyword evidence="7" id="KW-0297">G-protein coupled receptor</keyword>
<feature type="transmembrane region" description="Helical" evidence="14">
    <location>
        <begin position="640"/>
        <end position="661"/>
    </location>
</feature>
<dbReference type="PROSITE" id="PS50261">
    <property type="entry name" value="G_PROTEIN_RECEP_F2_4"/>
    <property type="match status" value="1"/>
</dbReference>
<evidence type="ECO:0000256" key="11">
    <source>
        <dbReference type="ARBA" id="ARBA00023180"/>
    </source>
</evidence>
<feature type="transmembrane region" description="Helical" evidence="14">
    <location>
        <begin position="835"/>
        <end position="858"/>
    </location>
</feature>
<keyword evidence="10 18" id="KW-0675">Receptor</keyword>
<dbReference type="InterPro" id="IPR000203">
    <property type="entry name" value="GPS"/>
</dbReference>
<evidence type="ECO:0000256" key="4">
    <source>
        <dbReference type="ARBA" id="ARBA00022692"/>
    </source>
</evidence>
<accession>A0ABM3F0F0</accession>
<evidence type="ECO:0000256" key="9">
    <source>
        <dbReference type="ARBA" id="ARBA00023157"/>
    </source>
</evidence>
<dbReference type="PROSITE" id="PS50221">
    <property type="entry name" value="GAIN_B"/>
    <property type="match status" value="1"/>
</dbReference>
<feature type="compositionally biased region" description="Low complexity" evidence="13">
    <location>
        <begin position="945"/>
        <end position="956"/>
    </location>
</feature>
<evidence type="ECO:0000313" key="18">
    <source>
        <dbReference type="RefSeq" id="XP_045576784.1"/>
    </source>
</evidence>
<feature type="transmembrane region" description="Helical" evidence="14">
    <location>
        <begin position="760"/>
        <end position="786"/>
    </location>
</feature>
<dbReference type="InterPro" id="IPR017983">
    <property type="entry name" value="GPCR_2_secretin-like_CS"/>
</dbReference>
<evidence type="ECO:0000256" key="3">
    <source>
        <dbReference type="ARBA" id="ARBA00022475"/>
    </source>
</evidence>
<proteinExistence type="inferred from homology"/>
<feature type="region of interest" description="Disordered" evidence="13">
    <location>
        <begin position="887"/>
        <end position="913"/>
    </location>
</feature>
<keyword evidence="12" id="KW-0807">Transducer</keyword>
<feature type="domain" description="G-protein coupled receptors family 2 profile 2" evidence="16">
    <location>
        <begin position="603"/>
        <end position="859"/>
    </location>
</feature>
<evidence type="ECO:0000256" key="10">
    <source>
        <dbReference type="ARBA" id="ARBA00023170"/>
    </source>
</evidence>
<dbReference type="Pfam" id="PF00002">
    <property type="entry name" value="7tm_2"/>
    <property type="match status" value="1"/>
</dbReference>
<organism evidence="17 18">
    <name type="scientific">Salmo salar</name>
    <name type="common">Atlantic salmon</name>
    <dbReference type="NCBI Taxonomy" id="8030"/>
    <lineage>
        <taxon>Eukaryota</taxon>
        <taxon>Metazoa</taxon>
        <taxon>Chordata</taxon>
        <taxon>Craniata</taxon>
        <taxon>Vertebrata</taxon>
        <taxon>Euteleostomi</taxon>
        <taxon>Actinopterygii</taxon>
        <taxon>Neopterygii</taxon>
        <taxon>Teleostei</taxon>
        <taxon>Protacanthopterygii</taxon>
        <taxon>Salmoniformes</taxon>
        <taxon>Salmonidae</taxon>
        <taxon>Salmoninae</taxon>
        <taxon>Salmo</taxon>
    </lineage>
</organism>